<dbReference type="PROSITE" id="PS00231">
    <property type="entry name" value="F_ACTIN_CAPPING_BETA"/>
    <property type="match status" value="1"/>
</dbReference>
<name>A0AAV5QNN1_9ASCO</name>
<evidence type="ECO:0000256" key="5">
    <source>
        <dbReference type="ARBA" id="ARBA00022490"/>
    </source>
</evidence>
<dbReference type="InterPro" id="IPR042276">
    <property type="entry name" value="CapZ_alpha/beta_2"/>
</dbReference>
<accession>A0AAV5QNN1</accession>
<evidence type="ECO:0000256" key="4">
    <source>
        <dbReference type="ARBA" id="ARBA00022467"/>
    </source>
</evidence>
<comment type="subcellular location">
    <subcellularLocation>
        <location evidence="1 9">Cytoplasm</location>
        <location evidence="1 9">Cytoskeleton</location>
    </subcellularLocation>
</comment>
<evidence type="ECO:0000256" key="1">
    <source>
        <dbReference type="ARBA" id="ARBA00004245"/>
    </source>
</evidence>
<keyword evidence="4 9" id="KW-0117">Actin capping</keyword>
<evidence type="ECO:0000256" key="3">
    <source>
        <dbReference type="ARBA" id="ARBA00021859"/>
    </source>
</evidence>
<comment type="caution">
    <text evidence="10">The sequence shown here is derived from an EMBL/GenBank/DDBJ whole genome shotgun (WGS) entry which is preliminary data.</text>
</comment>
<evidence type="ECO:0000256" key="6">
    <source>
        <dbReference type="ARBA" id="ARBA00023203"/>
    </source>
</evidence>
<sequence>MLTSQQLLLTSSSYLNGLKTIFINTNTSAMSEDSYAASIDLLRRLDPKNVSRNLTNLCRLVPDLADELLSSVDQPLQYRKCEESGDNFLICDYNRDGDSYRSPKSNNYYPPLSGEDAELAPKPLNDLRELEVFANDSFDIYRDLYYEGGISSVYMWNPNDYEDETDINDITNGFAAAVLFKKESDVSSSIWDSIHVINAEKISPETFIYTLTTTIIMSMEDSDAEQGISLSLSGSLTRQSEKKAAAKSYIDHITNMGTLVEDMESKLRNMIQEVYFSKTRDVVGDLRTINKVSNLYNEKSMQSEVIKGIQGR</sequence>
<organism evidence="10 11">
    <name type="scientific">Saccharomycopsis crataegensis</name>
    <dbReference type="NCBI Taxonomy" id="43959"/>
    <lineage>
        <taxon>Eukaryota</taxon>
        <taxon>Fungi</taxon>
        <taxon>Dikarya</taxon>
        <taxon>Ascomycota</taxon>
        <taxon>Saccharomycotina</taxon>
        <taxon>Saccharomycetes</taxon>
        <taxon>Saccharomycopsidaceae</taxon>
        <taxon>Saccharomycopsis</taxon>
    </lineage>
</organism>
<dbReference type="GO" id="GO:0000902">
    <property type="term" value="P:cell morphogenesis"/>
    <property type="evidence" value="ECO:0007669"/>
    <property type="project" value="TreeGrafter"/>
</dbReference>
<dbReference type="PRINTS" id="PR00192">
    <property type="entry name" value="FACTINCAPB"/>
</dbReference>
<dbReference type="GO" id="GO:0030479">
    <property type="term" value="C:actin cortical patch"/>
    <property type="evidence" value="ECO:0007669"/>
    <property type="project" value="TreeGrafter"/>
</dbReference>
<keyword evidence="7 9" id="KW-0206">Cytoskeleton</keyword>
<dbReference type="PANTHER" id="PTHR10619:SF0">
    <property type="entry name" value="F-ACTIN-CAPPING PROTEIN SUBUNIT BETA ISOFORMS 1 AND 2"/>
    <property type="match status" value="1"/>
</dbReference>
<proteinExistence type="inferred from homology"/>
<dbReference type="Pfam" id="PF01115">
    <property type="entry name" value="F_actin_cap_B"/>
    <property type="match status" value="1"/>
</dbReference>
<dbReference type="InterPro" id="IPR001698">
    <property type="entry name" value="CAPZB"/>
</dbReference>
<keyword evidence="5 9" id="KW-0963">Cytoplasm</keyword>
<keyword evidence="6 9" id="KW-0009">Actin-binding</keyword>
<dbReference type="AlphaFoldDB" id="A0AAV5QNN1"/>
<dbReference type="PANTHER" id="PTHR10619">
    <property type="entry name" value="F-ACTIN-CAPPING PROTEIN SUBUNIT BETA"/>
    <property type="match status" value="1"/>
</dbReference>
<evidence type="ECO:0000313" key="11">
    <source>
        <dbReference type="Proteomes" id="UP001360560"/>
    </source>
</evidence>
<evidence type="ECO:0000256" key="2">
    <source>
        <dbReference type="ARBA" id="ARBA00006039"/>
    </source>
</evidence>
<keyword evidence="11" id="KW-1185">Reference proteome</keyword>
<dbReference type="GO" id="GO:0008290">
    <property type="term" value="C:F-actin capping protein complex"/>
    <property type="evidence" value="ECO:0007669"/>
    <property type="project" value="UniProtKB-UniRule"/>
</dbReference>
<comment type="similarity">
    <text evidence="2 9">Belongs to the F-actin-capping protein beta subunit family.</text>
</comment>
<dbReference type="SUPFAM" id="SSF90096">
    <property type="entry name" value="Subunits of heterodimeric actin filament capping protein Capz"/>
    <property type="match status" value="1"/>
</dbReference>
<evidence type="ECO:0000313" key="10">
    <source>
        <dbReference type="EMBL" id="GMM36483.1"/>
    </source>
</evidence>
<comment type="subunit">
    <text evidence="9">Heterodimer of an alpha and a beta subunit.</text>
</comment>
<dbReference type="FunFam" id="1.20.58.570:FF:000001">
    <property type="entry name" value="F-actin-capping protein subunit beta"/>
    <property type="match status" value="1"/>
</dbReference>
<dbReference type="InterPro" id="IPR043175">
    <property type="entry name" value="CAPZB_N"/>
</dbReference>
<dbReference type="Proteomes" id="UP001360560">
    <property type="component" value="Unassembled WGS sequence"/>
</dbReference>
<dbReference type="GO" id="GO:0030036">
    <property type="term" value="P:actin cytoskeleton organization"/>
    <property type="evidence" value="ECO:0007669"/>
    <property type="project" value="InterPro"/>
</dbReference>
<evidence type="ECO:0000256" key="7">
    <source>
        <dbReference type="ARBA" id="ARBA00023212"/>
    </source>
</evidence>
<protein>
    <recommendedName>
        <fullName evidence="3 9">F-actin-capping protein subunit beta</fullName>
    </recommendedName>
</protein>
<evidence type="ECO:0000256" key="9">
    <source>
        <dbReference type="RuleBase" id="RU365078"/>
    </source>
</evidence>
<dbReference type="Gene3D" id="1.20.58.570">
    <property type="match status" value="1"/>
</dbReference>
<comment type="function">
    <text evidence="8 9">F-actin-capping proteins bind in a Ca(2+)-independent manner to the fast growing ends of actin filaments (barbed end) thereby blocking the exchange of subunits at these ends. Unlike other capping proteins (such as gelsolin and severin), these proteins do not sever actin filaments.</text>
</comment>
<dbReference type="GO" id="GO:0051015">
    <property type="term" value="F:actin filament binding"/>
    <property type="evidence" value="ECO:0007669"/>
    <property type="project" value="TreeGrafter"/>
</dbReference>
<dbReference type="Gene3D" id="3.90.1150.210">
    <property type="entry name" value="F-actin capping protein, beta subunit"/>
    <property type="match status" value="1"/>
</dbReference>
<dbReference type="GeneID" id="90074458"/>
<dbReference type="EMBL" id="BTFZ01000011">
    <property type="protein sequence ID" value="GMM36483.1"/>
    <property type="molecule type" value="Genomic_DNA"/>
</dbReference>
<dbReference type="RefSeq" id="XP_064853479.1">
    <property type="nucleotide sequence ID" value="XM_064997407.1"/>
</dbReference>
<dbReference type="InterPro" id="IPR019771">
    <property type="entry name" value="F-actin_capping_bsu_CS"/>
</dbReference>
<evidence type="ECO:0000256" key="8">
    <source>
        <dbReference type="ARBA" id="ARBA00025389"/>
    </source>
</evidence>
<reference evidence="10 11" key="1">
    <citation type="journal article" date="2023" name="Elife">
        <title>Identification of key yeast species and microbe-microbe interactions impacting larval growth of Drosophila in the wild.</title>
        <authorList>
            <person name="Mure A."/>
            <person name="Sugiura Y."/>
            <person name="Maeda R."/>
            <person name="Honda K."/>
            <person name="Sakurai N."/>
            <person name="Takahashi Y."/>
            <person name="Watada M."/>
            <person name="Katoh T."/>
            <person name="Gotoh A."/>
            <person name="Gotoh Y."/>
            <person name="Taniguchi I."/>
            <person name="Nakamura K."/>
            <person name="Hayashi T."/>
            <person name="Katayama T."/>
            <person name="Uemura T."/>
            <person name="Hattori Y."/>
        </authorList>
    </citation>
    <scope>NUCLEOTIDE SEQUENCE [LARGE SCALE GENOMIC DNA]</scope>
    <source>
        <strain evidence="10 11">SC-9</strain>
    </source>
</reference>
<gene>
    <name evidence="10" type="ORF">DASC09_038080</name>
</gene>
<dbReference type="GO" id="GO:0051016">
    <property type="term" value="P:barbed-end actin filament capping"/>
    <property type="evidence" value="ECO:0007669"/>
    <property type="project" value="UniProtKB-UniRule"/>
</dbReference>
<dbReference type="InterPro" id="IPR037282">
    <property type="entry name" value="CapZ_alpha/beta"/>
</dbReference>